<dbReference type="InterPro" id="IPR029063">
    <property type="entry name" value="SAM-dependent_MTases_sf"/>
</dbReference>
<dbReference type="RefSeq" id="XP_030996213.1">
    <property type="nucleotide sequence ID" value="XM_031139990.1"/>
</dbReference>
<evidence type="ECO:0000256" key="3">
    <source>
        <dbReference type="ARBA" id="ARBA00022679"/>
    </source>
</evidence>
<dbReference type="InParanoid" id="A0A507AX27"/>
<dbReference type="GO" id="GO:0003677">
    <property type="term" value="F:DNA binding"/>
    <property type="evidence" value="ECO:0007669"/>
    <property type="project" value="TreeGrafter"/>
</dbReference>
<protein>
    <recommendedName>
        <fullName evidence="1">DNA (cytosine-5-)-methyltransferase</fullName>
        <ecNumber evidence="1">2.1.1.37</ecNumber>
    </recommendedName>
</protein>
<dbReference type="AlphaFoldDB" id="A0A507AX27"/>
<keyword evidence="2 5" id="KW-0489">Methyltransferase</keyword>
<dbReference type="GeneID" id="41972913"/>
<dbReference type="SUPFAM" id="SSF53335">
    <property type="entry name" value="S-adenosyl-L-methionine-dependent methyltransferases"/>
    <property type="match status" value="1"/>
</dbReference>
<gene>
    <name evidence="7" type="ORF">E0L32_005466</name>
</gene>
<dbReference type="Gene3D" id="3.90.120.10">
    <property type="entry name" value="DNA Methylase, subunit A, domain 2"/>
    <property type="match status" value="1"/>
</dbReference>
<evidence type="ECO:0000256" key="4">
    <source>
        <dbReference type="ARBA" id="ARBA00022691"/>
    </source>
</evidence>
<keyword evidence="3 5" id="KW-0808">Transferase</keyword>
<evidence type="ECO:0000256" key="1">
    <source>
        <dbReference type="ARBA" id="ARBA00011975"/>
    </source>
</evidence>
<keyword evidence="8" id="KW-1185">Reference proteome</keyword>
<dbReference type="GO" id="GO:0003886">
    <property type="term" value="F:DNA (cytosine-5-)-methyltransferase activity"/>
    <property type="evidence" value="ECO:0007669"/>
    <property type="project" value="UniProtKB-EC"/>
</dbReference>
<dbReference type="PRINTS" id="PR00105">
    <property type="entry name" value="C5METTRFRASE"/>
</dbReference>
<accession>A0A507AX27</accession>
<evidence type="ECO:0000256" key="5">
    <source>
        <dbReference type="PROSITE-ProRule" id="PRU01016"/>
    </source>
</evidence>
<feature type="region of interest" description="Disordered" evidence="6">
    <location>
        <begin position="67"/>
        <end position="88"/>
    </location>
</feature>
<dbReference type="PANTHER" id="PTHR10629:SF52">
    <property type="entry name" value="DNA (CYTOSINE-5)-METHYLTRANSFERASE 1"/>
    <property type="match status" value="1"/>
</dbReference>
<dbReference type="GO" id="GO:0044027">
    <property type="term" value="P:negative regulation of gene expression via chromosomal CpG island methylation"/>
    <property type="evidence" value="ECO:0007669"/>
    <property type="project" value="TreeGrafter"/>
</dbReference>
<dbReference type="GO" id="GO:0032259">
    <property type="term" value="P:methylation"/>
    <property type="evidence" value="ECO:0007669"/>
    <property type="project" value="UniProtKB-KW"/>
</dbReference>
<reference evidence="7 8" key="1">
    <citation type="submission" date="2019-06" db="EMBL/GenBank/DDBJ databases">
        <title>Draft genome sequence of the filamentous fungus Phialemoniopsis curvata isolated from diesel fuel.</title>
        <authorList>
            <person name="Varaljay V.A."/>
            <person name="Lyon W.J."/>
            <person name="Crouch A.L."/>
            <person name="Drake C.E."/>
            <person name="Hollomon J.M."/>
            <person name="Nadeau L.J."/>
            <person name="Nunn H.S."/>
            <person name="Stevenson B.S."/>
            <person name="Bojanowski C.L."/>
            <person name="Crookes-Goodson W.J."/>
        </authorList>
    </citation>
    <scope>NUCLEOTIDE SEQUENCE [LARGE SCALE GENOMIC DNA]</scope>
    <source>
        <strain evidence="7 8">D216</strain>
    </source>
</reference>
<evidence type="ECO:0000256" key="2">
    <source>
        <dbReference type="ARBA" id="ARBA00022603"/>
    </source>
</evidence>
<keyword evidence="4 5" id="KW-0949">S-adenosyl-L-methionine</keyword>
<evidence type="ECO:0000313" key="7">
    <source>
        <dbReference type="EMBL" id="TPX14502.1"/>
    </source>
</evidence>
<comment type="similarity">
    <text evidence="5">Belongs to the class I-like SAM-binding methyltransferase superfamily. C5-methyltransferase family.</text>
</comment>
<comment type="caution">
    <text evidence="7">The sequence shown here is derived from an EMBL/GenBank/DDBJ whole genome shotgun (WGS) entry which is preliminary data.</text>
</comment>
<dbReference type="InterPro" id="IPR001525">
    <property type="entry name" value="C5_MeTfrase"/>
</dbReference>
<dbReference type="GO" id="GO:0005634">
    <property type="term" value="C:nucleus"/>
    <property type="evidence" value="ECO:0007669"/>
    <property type="project" value="TreeGrafter"/>
</dbReference>
<evidence type="ECO:0000313" key="8">
    <source>
        <dbReference type="Proteomes" id="UP000319257"/>
    </source>
</evidence>
<feature type="active site" evidence="5">
    <location>
        <position position="375"/>
    </location>
</feature>
<dbReference type="EC" id="2.1.1.37" evidence="1"/>
<dbReference type="Gene3D" id="3.40.50.150">
    <property type="entry name" value="Vaccinia Virus protein VP39"/>
    <property type="match status" value="1"/>
</dbReference>
<dbReference type="STRING" id="1093900.A0A507AX27"/>
<sequence>MDNRIVEGIDDDAPAAVEEIIQRREEMRRVRKRSAAEVITIPDDDSDEIIAVEQELEHGKDILIDLTSDDEEPLQGRRTDSGPARNRPIAPRQILSDYNHKGLLLKEGIMIELPERIGQYKIQFLRIQAIFCDEITGRVYIRGFGYTRTKHLRGLLIKKLNEVCRVDEIDEDDPRPAEDQALLEIEVTPDSILMQRHLTITNAEFPAFRSPRISKVPDEDIEEQDVLVCRWTFTLSYRNSRLRKLGKAHGYSLAHLLESDLTKLKKQRFRCSDSMRFDAWREGSLDPTKTPVQWSQYQGEHYTAVDAFSGAGGCSCGQARAGFKVITAIDHWQHACRSYQSNFPAVPMRHMDIADFIYDDDLIVRADVLHLSPPCQFWSPAHTVEGRNDEANIFALFSCQQMIDKIRPRLFTLEQTFGILHGRFENYFNALVQGFTSQGYSVRWTVVPLASWGLPQTRKRLIMIGACPGEKLPPFPKPTHGDREGLKPFVTVRQALAKINRAVDLHNPRAMTRLRRPSWDGDRPLHRTITCSGGQNYHYKGHRDFTLREYACLQGFPTAYKFAEPCVKKQIGNAFPPVCVKVLYDHLRQWLEKNDGKAPRVPAMIPGLEDLPAPALGRPAVQDIILIDDVEMVDIGASPVVCISDSSDSDSETIGRSMFESKSRKRRASPRRMLMAALERPFERARPRPVAIDLT</sequence>
<proteinExistence type="inferred from homology"/>
<dbReference type="Proteomes" id="UP000319257">
    <property type="component" value="Unassembled WGS sequence"/>
</dbReference>
<dbReference type="PANTHER" id="PTHR10629">
    <property type="entry name" value="CYTOSINE-SPECIFIC METHYLTRANSFERASE"/>
    <property type="match status" value="1"/>
</dbReference>
<dbReference type="EMBL" id="SKBQ01000028">
    <property type="protein sequence ID" value="TPX14502.1"/>
    <property type="molecule type" value="Genomic_DNA"/>
</dbReference>
<name>A0A507AX27_9PEZI</name>
<feature type="region of interest" description="Disordered" evidence="6">
    <location>
        <begin position="648"/>
        <end position="670"/>
    </location>
</feature>
<organism evidence="7 8">
    <name type="scientific">Thyridium curvatum</name>
    <dbReference type="NCBI Taxonomy" id="1093900"/>
    <lineage>
        <taxon>Eukaryota</taxon>
        <taxon>Fungi</taxon>
        <taxon>Dikarya</taxon>
        <taxon>Ascomycota</taxon>
        <taxon>Pezizomycotina</taxon>
        <taxon>Sordariomycetes</taxon>
        <taxon>Sordariomycetidae</taxon>
        <taxon>Thyridiales</taxon>
        <taxon>Thyridiaceae</taxon>
        <taxon>Thyridium</taxon>
    </lineage>
</organism>
<dbReference type="Pfam" id="PF00145">
    <property type="entry name" value="DNA_methylase"/>
    <property type="match status" value="2"/>
</dbReference>
<dbReference type="OrthoDB" id="414133at2759"/>
<dbReference type="InterPro" id="IPR050390">
    <property type="entry name" value="C5-Methyltransferase"/>
</dbReference>
<evidence type="ECO:0000256" key="6">
    <source>
        <dbReference type="SAM" id="MobiDB-lite"/>
    </source>
</evidence>
<dbReference type="PROSITE" id="PS51679">
    <property type="entry name" value="SAM_MT_C5"/>
    <property type="match status" value="1"/>
</dbReference>